<dbReference type="InterPro" id="IPR001173">
    <property type="entry name" value="Glyco_trans_2-like"/>
</dbReference>
<evidence type="ECO:0000313" key="4">
    <source>
        <dbReference type="Proteomes" id="UP000636458"/>
    </source>
</evidence>
<sequence>MSIVTITWNNLAGLKETMNSVRIQDISDREVIEHIVVDNLSSDGTREFMESLARSDLRYVREGDSGIYDALNKGTGLANGRFILYLNAGDKFHDQASLGHMIQVSTEKLESPAIVFGAVQVEPGKPEKLLRNVPHNWFLHAFGMRSACHAATVFSASAVREAGGYSLRAGFAGDYDLILRLGLMGRILGSDRVSVDYDGTGLSAQRKDEIPMLLHRVRSERFQYPPWARRLDAGFVRLLNGYRAVRRSLNQPRAFTSKRSTR</sequence>
<dbReference type="EMBL" id="JAEPES010000005">
    <property type="protein sequence ID" value="MBK4348927.1"/>
    <property type="molecule type" value="Genomic_DNA"/>
</dbReference>
<dbReference type="InterPro" id="IPR029044">
    <property type="entry name" value="Nucleotide-diphossugar_trans"/>
</dbReference>
<dbReference type="Proteomes" id="UP000636458">
    <property type="component" value="Unassembled WGS sequence"/>
</dbReference>
<dbReference type="AlphaFoldDB" id="A0A934SP65"/>
<feature type="domain" description="Glycosyltransferase 2-like" evidence="1">
    <location>
        <begin position="2"/>
        <end position="105"/>
    </location>
</feature>
<accession>A0A934SP65</accession>
<protein>
    <submittedName>
        <fullName evidence="2">Glycosyltransferase</fullName>
    </submittedName>
</protein>
<dbReference type="RefSeq" id="WP_200554776.1">
    <property type="nucleotide sequence ID" value="NZ_JAEPES010000001.1"/>
</dbReference>
<dbReference type="PANTHER" id="PTHR22916">
    <property type="entry name" value="GLYCOSYLTRANSFERASE"/>
    <property type="match status" value="1"/>
</dbReference>
<dbReference type="SUPFAM" id="SSF53448">
    <property type="entry name" value="Nucleotide-diphospho-sugar transferases"/>
    <property type="match status" value="1"/>
</dbReference>
<evidence type="ECO:0000313" key="3">
    <source>
        <dbReference type="EMBL" id="MBK4348927.1"/>
    </source>
</evidence>
<comment type="caution">
    <text evidence="2">The sequence shown here is derived from an EMBL/GenBank/DDBJ whole genome shotgun (WGS) entry which is preliminary data.</text>
</comment>
<dbReference type="Pfam" id="PF00535">
    <property type="entry name" value="Glycos_transf_2"/>
    <property type="match status" value="1"/>
</dbReference>
<evidence type="ECO:0000259" key="1">
    <source>
        <dbReference type="Pfam" id="PF00535"/>
    </source>
</evidence>
<keyword evidence="4" id="KW-1185">Reference proteome</keyword>
<dbReference type="EMBL" id="JAEPES010000001">
    <property type="protein sequence ID" value="MBK4346445.1"/>
    <property type="molecule type" value="Genomic_DNA"/>
</dbReference>
<organism evidence="2 4">
    <name type="scientific">Lacisediminihabitans changchengi</name>
    <dbReference type="NCBI Taxonomy" id="2787634"/>
    <lineage>
        <taxon>Bacteria</taxon>
        <taxon>Bacillati</taxon>
        <taxon>Actinomycetota</taxon>
        <taxon>Actinomycetes</taxon>
        <taxon>Micrococcales</taxon>
        <taxon>Microbacteriaceae</taxon>
        <taxon>Lacisediminihabitans</taxon>
    </lineage>
</organism>
<name>A0A934SP65_9MICO</name>
<evidence type="ECO:0000313" key="2">
    <source>
        <dbReference type="EMBL" id="MBK4346445.1"/>
    </source>
</evidence>
<dbReference type="Gene3D" id="3.90.550.10">
    <property type="entry name" value="Spore Coat Polysaccharide Biosynthesis Protein SpsA, Chain A"/>
    <property type="match status" value="1"/>
</dbReference>
<dbReference type="PANTHER" id="PTHR22916:SF67">
    <property type="entry name" value="COLANIC ACID BIOSYNTHESIS GLYCOSYL TRANSFERASE WCAE-RELATED"/>
    <property type="match status" value="1"/>
</dbReference>
<proteinExistence type="predicted"/>
<reference evidence="2" key="1">
    <citation type="submission" date="2021-01" db="EMBL/GenBank/DDBJ databases">
        <title>Lacisediminihabitans sp. nov. strain G11-30, isolated from Antarctic Soil.</title>
        <authorList>
            <person name="Li J."/>
        </authorList>
    </citation>
    <scope>NUCLEOTIDE SEQUENCE</scope>
    <source>
        <strain evidence="2">G11-30</strain>
    </source>
</reference>
<gene>
    <name evidence="2" type="ORF">IV501_02250</name>
    <name evidence="3" type="ORF">IV501_14905</name>
</gene>